<dbReference type="OrthoDB" id="5952526at2759"/>
<keyword evidence="2 4" id="KW-0863">Zinc-finger</keyword>
<protein>
    <recommendedName>
        <fullName evidence="5">MYND-type domain-containing protein</fullName>
    </recommendedName>
</protein>
<keyword evidence="3" id="KW-0862">Zinc</keyword>
<evidence type="ECO:0000256" key="2">
    <source>
        <dbReference type="ARBA" id="ARBA00022771"/>
    </source>
</evidence>
<dbReference type="Pfam" id="PF01753">
    <property type="entry name" value="zf-MYND"/>
    <property type="match status" value="1"/>
</dbReference>
<keyword evidence="1" id="KW-0479">Metal-binding</keyword>
<dbReference type="Gene3D" id="6.10.140.2220">
    <property type="match status" value="1"/>
</dbReference>
<dbReference type="Proteomes" id="UP000248423">
    <property type="component" value="Unassembled WGS sequence"/>
</dbReference>
<evidence type="ECO:0000256" key="1">
    <source>
        <dbReference type="ARBA" id="ARBA00022723"/>
    </source>
</evidence>
<evidence type="ECO:0000256" key="4">
    <source>
        <dbReference type="PROSITE-ProRule" id="PRU00134"/>
    </source>
</evidence>
<name>A0A319EM22_ASPSB</name>
<accession>A0A319EM22</accession>
<gene>
    <name evidence="6" type="ORF">BO78DRAFT_442659</name>
</gene>
<dbReference type="EMBL" id="KZ826339">
    <property type="protein sequence ID" value="PYI07748.1"/>
    <property type="molecule type" value="Genomic_DNA"/>
</dbReference>
<dbReference type="SUPFAM" id="SSF144232">
    <property type="entry name" value="HIT/MYND zinc finger-like"/>
    <property type="match status" value="1"/>
</dbReference>
<evidence type="ECO:0000313" key="7">
    <source>
        <dbReference type="Proteomes" id="UP000248423"/>
    </source>
</evidence>
<proteinExistence type="predicted"/>
<dbReference type="GO" id="GO:0008270">
    <property type="term" value="F:zinc ion binding"/>
    <property type="evidence" value="ECO:0007669"/>
    <property type="project" value="UniProtKB-KW"/>
</dbReference>
<reference evidence="6 7" key="1">
    <citation type="submission" date="2018-02" db="EMBL/GenBank/DDBJ databases">
        <title>The genomes of Aspergillus section Nigri reveals drivers in fungal speciation.</title>
        <authorList>
            <consortium name="DOE Joint Genome Institute"/>
            <person name="Vesth T.C."/>
            <person name="Nybo J."/>
            <person name="Theobald S."/>
            <person name="Brandl J."/>
            <person name="Frisvad J.C."/>
            <person name="Nielsen K.F."/>
            <person name="Lyhne E.K."/>
            <person name="Kogle M.E."/>
            <person name="Kuo A."/>
            <person name="Riley R."/>
            <person name="Clum A."/>
            <person name="Nolan M."/>
            <person name="Lipzen A."/>
            <person name="Salamov A."/>
            <person name="Henrissat B."/>
            <person name="Wiebenga A."/>
            <person name="De vries R.P."/>
            <person name="Grigoriev I.V."/>
            <person name="Mortensen U.H."/>
            <person name="Andersen M.R."/>
            <person name="Baker S.E."/>
        </authorList>
    </citation>
    <scope>NUCLEOTIDE SEQUENCE [LARGE SCALE GENOMIC DNA]</scope>
    <source>
        <strain evidence="6 7">CBS 121057</strain>
    </source>
</reference>
<dbReference type="InterPro" id="IPR002893">
    <property type="entry name" value="Znf_MYND"/>
</dbReference>
<feature type="domain" description="MYND-type" evidence="5">
    <location>
        <begin position="10"/>
        <end position="47"/>
    </location>
</feature>
<dbReference type="PROSITE" id="PS01360">
    <property type="entry name" value="ZF_MYND_1"/>
    <property type="match status" value="1"/>
</dbReference>
<evidence type="ECO:0000259" key="5">
    <source>
        <dbReference type="PROSITE" id="PS50865"/>
    </source>
</evidence>
<dbReference type="AlphaFoldDB" id="A0A319EM22"/>
<evidence type="ECO:0000256" key="3">
    <source>
        <dbReference type="ARBA" id="ARBA00022833"/>
    </source>
</evidence>
<sequence length="340" mass="38734">MAFKTLPSGCGVCGKMKNLKRCSECNVVPYCSTEHKALDHPNHKIPCELIQSYRDDLEPLEEDSDSSGESGSYSDDSDAEWYIGGSLIPTPLARIRVLPDIYHVESVVAQLDNSFDILGNCMHMTHCKNSRIPQQVPQLMLRLGRDEDCYGFVKHATKKEGDLCRNEHCSHTLLLDYPRNDNPFEPLNYSDEKFLDPSHTIALTLLKVRLLLDLRRMEECEVAVGPKVPTEILFMIQSYVPFSSIVSNSKEFLKSKARREKIKTLDIQIEDLYKRVKKDDKNFWVLLVGPDSRQVADVDPCPKGRWWMRILLNENSVSWAETPGAIDVIKAKVARDNMGF</sequence>
<dbReference type="VEuPathDB" id="FungiDB:BO78DRAFT_442659"/>
<dbReference type="PROSITE" id="PS50865">
    <property type="entry name" value="ZF_MYND_2"/>
    <property type="match status" value="1"/>
</dbReference>
<evidence type="ECO:0000313" key="6">
    <source>
        <dbReference type="EMBL" id="PYI07748.1"/>
    </source>
</evidence>
<organism evidence="6 7">
    <name type="scientific">Aspergillus sclerotiicarbonarius (strain CBS 121057 / IBT 28362)</name>
    <dbReference type="NCBI Taxonomy" id="1448318"/>
    <lineage>
        <taxon>Eukaryota</taxon>
        <taxon>Fungi</taxon>
        <taxon>Dikarya</taxon>
        <taxon>Ascomycota</taxon>
        <taxon>Pezizomycotina</taxon>
        <taxon>Eurotiomycetes</taxon>
        <taxon>Eurotiomycetidae</taxon>
        <taxon>Eurotiales</taxon>
        <taxon>Aspergillaceae</taxon>
        <taxon>Aspergillus</taxon>
        <taxon>Aspergillus subgen. Circumdati</taxon>
    </lineage>
</organism>
<keyword evidence="7" id="KW-1185">Reference proteome</keyword>